<proteinExistence type="predicted"/>
<protein>
    <submittedName>
        <fullName evidence="1">THAP domaincontaining protein 9like [Acyrthosiphon pisum]</fullName>
    </submittedName>
</protein>
<dbReference type="AlphaFoldDB" id="A0A0K2SZE4"/>
<evidence type="ECO:0000313" key="1">
    <source>
        <dbReference type="EMBL" id="CDW18900.1"/>
    </source>
</evidence>
<reference evidence="1" key="1">
    <citation type="submission" date="2014-05" db="EMBL/GenBank/DDBJ databases">
        <authorList>
            <person name="Chronopoulou M."/>
        </authorList>
    </citation>
    <scope>NUCLEOTIDE SEQUENCE</scope>
    <source>
        <tissue evidence="1">Whole organism</tissue>
    </source>
</reference>
<dbReference type="EMBL" id="HACA01001539">
    <property type="protein sequence ID" value="CDW18900.1"/>
    <property type="molecule type" value="Transcribed_RNA"/>
</dbReference>
<sequence length="138" mass="16688">MINSRIRQHYLRLIYQVKKKKFHRFIERYEVLERSDGMRVIDSRRRTCPLGLISYIYSLRHLMKSGGIKLEYICCYKLQQDHLEHLFAAIIQRKGPQQFRFAFRKILCHAGKEMIHNINNNCVHQDDTLLWPISNRNN</sequence>
<organism evidence="1">
    <name type="scientific">Lepeophtheirus salmonis</name>
    <name type="common">Salmon louse</name>
    <name type="synonym">Caligus salmonis</name>
    <dbReference type="NCBI Taxonomy" id="72036"/>
    <lineage>
        <taxon>Eukaryota</taxon>
        <taxon>Metazoa</taxon>
        <taxon>Ecdysozoa</taxon>
        <taxon>Arthropoda</taxon>
        <taxon>Crustacea</taxon>
        <taxon>Multicrustacea</taxon>
        <taxon>Hexanauplia</taxon>
        <taxon>Copepoda</taxon>
        <taxon>Siphonostomatoida</taxon>
        <taxon>Caligidae</taxon>
        <taxon>Lepeophtheirus</taxon>
    </lineage>
</organism>
<name>A0A0K2SZE4_LEPSM</name>
<accession>A0A0K2SZE4</accession>